<name>A0A385AE99_LATCU</name>
<accession>A0A385AE99</accession>
<dbReference type="InterPro" id="IPR027417">
    <property type="entry name" value="P-loop_NTPase"/>
</dbReference>
<keyword evidence="2" id="KW-0813">Transport</keyword>
<dbReference type="RefSeq" id="WP_004270307.1">
    <property type="nucleotide sequence ID" value="NZ_CP015493.1"/>
</dbReference>
<dbReference type="AlphaFoldDB" id="A0A385AE99"/>
<keyword evidence="5" id="KW-0592">Phosphate transport</keyword>
<evidence type="ECO:0000313" key="12">
    <source>
        <dbReference type="Proteomes" id="UP000257607"/>
    </source>
</evidence>
<evidence type="ECO:0000256" key="7">
    <source>
        <dbReference type="ARBA" id="ARBA00022840"/>
    </source>
</evidence>
<dbReference type="GO" id="GO:0006817">
    <property type="term" value="P:phosphate ion transport"/>
    <property type="evidence" value="ECO:0007669"/>
    <property type="project" value="UniProtKB-KW"/>
</dbReference>
<evidence type="ECO:0000256" key="9">
    <source>
        <dbReference type="ARBA" id="ARBA00023136"/>
    </source>
</evidence>
<evidence type="ECO:0000256" key="6">
    <source>
        <dbReference type="ARBA" id="ARBA00022741"/>
    </source>
</evidence>
<evidence type="ECO:0000313" key="11">
    <source>
        <dbReference type="EMBL" id="AXN35898.1"/>
    </source>
</evidence>
<dbReference type="InterPro" id="IPR017871">
    <property type="entry name" value="ABC_transporter-like_CS"/>
</dbReference>
<dbReference type="PROSITE" id="PS00211">
    <property type="entry name" value="ABC_TRANSPORTER_1"/>
    <property type="match status" value="1"/>
</dbReference>
<sequence>MIQLKIERLSYQVDQQVILTDINLTVEKGSYLTITGPSGGGKSTLLRLIADLLTPTSGTILLNDQPLTQFSPNQYRQKVSYCFQQATLFGETIGDNLRFPYEIRNLPVDMATIEKALAAVGLANMPLTKKITTLSGGEKQRIALIRNVLFPPEVLLLDEITTGLDAANKAIVLAFVQHLNEDCGLTIIAITHDTEELQRKGRQVQIVAGELVNQDELSR</sequence>
<comment type="subcellular location">
    <subcellularLocation>
        <location evidence="1">Cell membrane</location>
        <topology evidence="1">Peripheral membrane protein</topology>
    </subcellularLocation>
</comment>
<keyword evidence="6" id="KW-0547">Nucleotide-binding</keyword>
<proteinExistence type="predicted"/>
<dbReference type="GO" id="GO:0005886">
    <property type="term" value="C:plasma membrane"/>
    <property type="evidence" value="ECO:0007669"/>
    <property type="project" value="UniProtKB-SubCell"/>
</dbReference>
<dbReference type="InterPro" id="IPR003439">
    <property type="entry name" value="ABC_transporter-like_ATP-bd"/>
</dbReference>
<organism evidence="11 12">
    <name type="scientific">Latilactobacillus curvatus</name>
    <name type="common">Lactobacillus curvatus</name>
    <dbReference type="NCBI Taxonomy" id="28038"/>
    <lineage>
        <taxon>Bacteria</taxon>
        <taxon>Bacillati</taxon>
        <taxon>Bacillota</taxon>
        <taxon>Bacilli</taxon>
        <taxon>Lactobacillales</taxon>
        <taxon>Lactobacillaceae</taxon>
        <taxon>Latilactobacillus</taxon>
    </lineage>
</organism>
<keyword evidence="8" id="KW-1278">Translocase</keyword>
<evidence type="ECO:0000256" key="8">
    <source>
        <dbReference type="ARBA" id="ARBA00022967"/>
    </source>
</evidence>
<dbReference type="PROSITE" id="PS50893">
    <property type="entry name" value="ABC_TRANSPORTER_2"/>
    <property type="match status" value="1"/>
</dbReference>
<dbReference type="PANTHER" id="PTHR43423:SF12">
    <property type="entry name" value="IRON EXPORT ATP-BINDING PROTEIN FETA-RELATED"/>
    <property type="match status" value="1"/>
</dbReference>
<evidence type="ECO:0000256" key="2">
    <source>
        <dbReference type="ARBA" id="ARBA00022448"/>
    </source>
</evidence>
<keyword evidence="3" id="KW-1003">Cell membrane</keyword>
<dbReference type="GO" id="GO:0005524">
    <property type="term" value="F:ATP binding"/>
    <property type="evidence" value="ECO:0007669"/>
    <property type="project" value="UniProtKB-KW"/>
</dbReference>
<dbReference type="InterPro" id="IPR015856">
    <property type="entry name" value="ABC_transpr_CbiO/EcfA_su"/>
</dbReference>
<dbReference type="InterPro" id="IPR003593">
    <property type="entry name" value="AAA+_ATPase"/>
</dbReference>
<dbReference type="GO" id="GO:0022857">
    <property type="term" value="F:transmembrane transporter activity"/>
    <property type="evidence" value="ECO:0007669"/>
    <property type="project" value="UniProtKB-ARBA"/>
</dbReference>
<evidence type="ECO:0000256" key="4">
    <source>
        <dbReference type="ARBA" id="ARBA00022519"/>
    </source>
</evidence>
<evidence type="ECO:0000256" key="3">
    <source>
        <dbReference type="ARBA" id="ARBA00022475"/>
    </source>
</evidence>
<dbReference type="CDD" id="cd03225">
    <property type="entry name" value="ABC_cobalt_CbiO_domain1"/>
    <property type="match status" value="1"/>
</dbReference>
<reference evidence="11 12" key="1">
    <citation type="submission" date="2018-07" db="EMBL/GenBank/DDBJ databases">
        <title>Lactobacillus curvatus genome sequence.</title>
        <authorList>
            <person name="Prechtl R."/>
        </authorList>
    </citation>
    <scope>NUCLEOTIDE SEQUENCE [LARGE SCALE GENOMIC DNA]</scope>
    <source>
        <strain evidence="11 12">TMW 1.1928</strain>
    </source>
</reference>
<dbReference type="EMBL" id="CP031003">
    <property type="protein sequence ID" value="AXN35898.1"/>
    <property type="molecule type" value="Genomic_DNA"/>
</dbReference>
<protein>
    <submittedName>
        <fullName evidence="11">ATP-binding cassette domain-containing protein</fullName>
    </submittedName>
</protein>
<dbReference type="GO" id="GO:0016887">
    <property type="term" value="F:ATP hydrolysis activity"/>
    <property type="evidence" value="ECO:0007669"/>
    <property type="project" value="InterPro"/>
</dbReference>
<keyword evidence="7 11" id="KW-0067">ATP-binding</keyword>
<feature type="domain" description="ABC transporter" evidence="10">
    <location>
        <begin position="4"/>
        <end position="219"/>
    </location>
</feature>
<evidence type="ECO:0000256" key="1">
    <source>
        <dbReference type="ARBA" id="ARBA00004202"/>
    </source>
</evidence>
<dbReference type="Pfam" id="PF00005">
    <property type="entry name" value="ABC_tran"/>
    <property type="match status" value="1"/>
</dbReference>
<keyword evidence="4" id="KW-0997">Cell inner membrane</keyword>
<gene>
    <name evidence="11" type="ORF">DT351_05810</name>
</gene>
<keyword evidence="9" id="KW-0472">Membrane</keyword>
<dbReference type="Proteomes" id="UP000257607">
    <property type="component" value="Chromosome"/>
</dbReference>
<dbReference type="SUPFAM" id="SSF52540">
    <property type="entry name" value="P-loop containing nucleoside triphosphate hydrolases"/>
    <property type="match status" value="1"/>
</dbReference>
<evidence type="ECO:0000259" key="10">
    <source>
        <dbReference type="PROSITE" id="PS50893"/>
    </source>
</evidence>
<dbReference type="PANTHER" id="PTHR43423">
    <property type="entry name" value="ABC TRANSPORTER I FAMILY MEMBER 17"/>
    <property type="match status" value="1"/>
</dbReference>
<dbReference type="Gene3D" id="3.40.50.300">
    <property type="entry name" value="P-loop containing nucleotide triphosphate hydrolases"/>
    <property type="match status" value="1"/>
</dbReference>
<evidence type="ECO:0000256" key="5">
    <source>
        <dbReference type="ARBA" id="ARBA00022592"/>
    </source>
</evidence>
<dbReference type="SMART" id="SM00382">
    <property type="entry name" value="AAA"/>
    <property type="match status" value="1"/>
</dbReference>